<reference evidence="1 2" key="1">
    <citation type="journal article" date="2015" name="Genome Biol. Evol.">
        <title>Comparative Genomics of a Bacterivorous Green Alga Reveals Evolutionary Causalities and Consequences of Phago-Mixotrophic Mode of Nutrition.</title>
        <authorList>
            <person name="Burns J.A."/>
            <person name="Paasch A."/>
            <person name="Narechania A."/>
            <person name="Kim E."/>
        </authorList>
    </citation>
    <scope>NUCLEOTIDE SEQUENCE [LARGE SCALE GENOMIC DNA]</scope>
    <source>
        <strain evidence="1 2">PLY_AMNH</strain>
    </source>
</reference>
<organism evidence="1 2">
    <name type="scientific">Cymbomonas tetramitiformis</name>
    <dbReference type="NCBI Taxonomy" id="36881"/>
    <lineage>
        <taxon>Eukaryota</taxon>
        <taxon>Viridiplantae</taxon>
        <taxon>Chlorophyta</taxon>
        <taxon>Pyramimonadophyceae</taxon>
        <taxon>Pyramimonadales</taxon>
        <taxon>Pyramimonadaceae</taxon>
        <taxon>Cymbomonas</taxon>
    </lineage>
</organism>
<dbReference type="Proteomes" id="UP001190700">
    <property type="component" value="Unassembled WGS sequence"/>
</dbReference>
<gene>
    <name evidence="1" type="ORF">CYMTET_18617</name>
</gene>
<dbReference type="EMBL" id="LGRX02008631">
    <property type="protein sequence ID" value="KAK3273129.1"/>
    <property type="molecule type" value="Genomic_DNA"/>
</dbReference>
<comment type="caution">
    <text evidence="1">The sequence shown here is derived from an EMBL/GenBank/DDBJ whole genome shotgun (WGS) entry which is preliminary data.</text>
</comment>
<evidence type="ECO:0000313" key="2">
    <source>
        <dbReference type="Proteomes" id="UP001190700"/>
    </source>
</evidence>
<keyword evidence="2" id="KW-1185">Reference proteome</keyword>
<accession>A0AAE0G7Y7</accession>
<proteinExistence type="predicted"/>
<name>A0AAE0G7Y7_9CHLO</name>
<dbReference type="AlphaFoldDB" id="A0AAE0G7Y7"/>
<evidence type="ECO:0000313" key="1">
    <source>
        <dbReference type="EMBL" id="KAK3273129.1"/>
    </source>
</evidence>
<protein>
    <submittedName>
        <fullName evidence="1">Uncharacterized protein</fullName>
    </submittedName>
</protein>
<sequence length="116" mass="12175">MPAGKPVAIYCGESGVVELARCCGGRLGRAGEELRWWAYGTWRGSWRQPTQSAASPVAAILRGEGAGKETGGSRQWRWQPAGMVAKVGESGWQGAVVAGLAELVRCCSGGRIDGAR</sequence>